<dbReference type="Proteomes" id="UP001139502">
    <property type="component" value="Unassembled WGS sequence"/>
</dbReference>
<dbReference type="GO" id="GO:0005737">
    <property type="term" value="C:cytoplasm"/>
    <property type="evidence" value="ECO:0007669"/>
    <property type="project" value="TreeGrafter"/>
</dbReference>
<reference evidence="2" key="1">
    <citation type="submission" date="2022-06" db="EMBL/GenBank/DDBJ databases">
        <title>Rothia sp. isolated from sandalwood seedling.</title>
        <authorList>
            <person name="Tuikhar N."/>
            <person name="Kirdat K."/>
            <person name="Thorat V."/>
            <person name="Swetha P."/>
            <person name="Padma S."/>
            <person name="Sundararaj R."/>
            <person name="Yadav A."/>
        </authorList>
    </citation>
    <scope>NUCLEOTIDE SEQUENCE</scope>
    <source>
        <strain evidence="2">AR01</strain>
    </source>
</reference>
<dbReference type="InterPro" id="IPR036188">
    <property type="entry name" value="FAD/NAD-bd_sf"/>
</dbReference>
<dbReference type="Gene3D" id="3.30.9.10">
    <property type="entry name" value="D-Amino Acid Oxidase, subunit A, domain 2"/>
    <property type="match status" value="1"/>
</dbReference>
<keyword evidence="3" id="KW-1185">Reference proteome</keyword>
<evidence type="ECO:0000313" key="2">
    <source>
        <dbReference type="EMBL" id="MCP3425909.1"/>
    </source>
</evidence>
<dbReference type="AlphaFoldDB" id="A0A9X2HAA5"/>
<feature type="domain" description="FAD dependent oxidoreductase" evidence="1">
    <location>
        <begin position="44"/>
        <end position="416"/>
    </location>
</feature>
<dbReference type="RefSeq" id="WP_254166329.1">
    <property type="nucleotide sequence ID" value="NZ_JANAFB010000015.1"/>
</dbReference>
<organism evidence="2 3">
    <name type="scientific">Rothia santali</name>
    <dbReference type="NCBI Taxonomy" id="2949643"/>
    <lineage>
        <taxon>Bacteria</taxon>
        <taxon>Bacillati</taxon>
        <taxon>Actinomycetota</taxon>
        <taxon>Actinomycetes</taxon>
        <taxon>Micrococcales</taxon>
        <taxon>Micrococcaceae</taxon>
        <taxon>Rothia</taxon>
    </lineage>
</organism>
<gene>
    <name evidence="2" type="ORF">NBM05_07785</name>
</gene>
<dbReference type="PANTHER" id="PTHR13847:SF285">
    <property type="entry name" value="FAD DEPENDENT OXIDOREDUCTASE DOMAIN-CONTAINING PROTEIN"/>
    <property type="match status" value="1"/>
</dbReference>
<evidence type="ECO:0000313" key="3">
    <source>
        <dbReference type="Proteomes" id="UP001139502"/>
    </source>
</evidence>
<comment type="caution">
    <text evidence="2">The sequence shown here is derived from an EMBL/GenBank/DDBJ whole genome shotgun (WGS) entry which is preliminary data.</text>
</comment>
<dbReference type="Gene3D" id="3.50.50.60">
    <property type="entry name" value="FAD/NAD(P)-binding domain"/>
    <property type="match status" value="1"/>
</dbReference>
<protein>
    <submittedName>
        <fullName evidence="2">FAD-binding oxidoreductase</fullName>
    </submittedName>
</protein>
<evidence type="ECO:0000259" key="1">
    <source>
        <dbReference type="Pfam" id="PF01266"/>
    </source>
</evidence>
<sequence length="485" mass="52564">MASYANGRISHWMDRLGPPGGVAFSNNVAFSPGAPLPRPDEVQDLVVVGGGLTGLWTAYYAALEHPEWSICVLEARRIGYGASGRNGGWLSTLIPGNRAVYARAEEARGRDGRESVRAFQREMFHGIDETLAVLEREGIDAAQHRGGQLQVATTRAGMERIRASHRADLEHGYEESDQRLLDAAEVRERIDVVPAVGGRLTTRTARVDPARLTRGLAEAAARRGVRLCEGAEVARVDPGVVTTRRGPVRARTVIVCAEAYAGSIAGPVPGLGPREVIPVNSAMIATEPLPERAWDRIGWEGLECLNDAAHAFVYAQRTADGRIAIGGRGSPYAFGSGTPGDGVVDPRTVRMLRERLELFFPGVEMPVAHAWRGVIGVTRDWCAGVHYDERTRIGSVRGYAGHGVTATNVAARTLLDRVAGRATALTRLPWNDHSSGRWEPEPVRWAGVHGMYRLFGAADSWEEARRSEKTSIIARIGSRLAGLTE</sequence>
<dbReference type="InterPro" id="IPR006076">
    <property type="entry name" value="FAD-dep_OxRdtase"/>
</dbReference>
<name>A0A9X2HAA5_9MICC</name>
<dbReference type="PANTHER" id="PTHR13847">
    <property type="entry name" value="SARCOSINE DEHYDROGENASE-RELATED"/>
    <property type="match status" value="1"/>
</dbReference>
<dbReference type="Pfam" id="PF01266">
    <property type="entry name" value="DAO"/>
    <property type="match status" value="1"/>
</dbReference>
<accession>A0A9X2HAA5</accession>
<dbReference type="SUPFAM" id="SSF51905">
    <property type="entry name" value="FAD/NAD(P)-binding domain"/>
    <property type="match status" value="1"/>
</dbReference>
<dbReference type="EMBL" id="JANAFB010000015">
    <property type="protein sequence ID" value="MCP3425909.1"/>
    <property type="molecule type" value="Genomic_DNA"/>
</dbReference>
<proteinExistence type="predicted"/>